<feature type="signal peptide" evidence="2">
    <location>
        <begin position="1"/>
        <end position="17"/>
    </location>
</feature>
<organism evidence="4 5">
    <name type="scientific">Penicillium bovifimosum</name>
    <dbReference type="NCBI Taxonomy" id="126998"/>
    <lineage>
        <taxon>Eukaryota</taxon>
        <taxon>Fungi</taxon>
        <taxon>Dikarya</taxon>
        <taxon>Ascomycota</taxon>
        <taxon>Pezizomycotina</taxon>
        <taxon>Eurotiomycetes</taxon>
        <taxon>Eurotiomycetidae</taxon>
        <taxon>Eurotiales</taxon>
        <taxon>Aspergillaceae</taxon>
        <taxon>Penicillium</taxon>
    </lineage>
</organism>
<dbReference type="AlphaFoldDB" id="A0A9W9GUQ3"/>
<dbReference type="OrthoDB" id="5316007at2759"/>
<evidence type="ECO:0000256" key="1">
    <source>
        <dbReference type="ARBA" id="ARBA00022729"/>
    </source>
</evidence>
<dbReference type="GeneID" id="81405547"/>
<sequence>MRTNVVSLVALAATAAALVVTSPRMGERIDPDMPLTIKWQSVSTDPDTFNIELVNQNVYPPTTEIVARDVDSSTGSYTIDAKTFPNVDTGKGYQINMLSRSNGILAQSEQFRVTEPGALASSSGKETSSALETSSISASSTLLSSTASTSDLTSSTLASSTTASSSMSSTAHSSTNIHNIYPYNILFRDRGIHHDAYLPHFFLSLININTLNFFFHNHNLSYPDHILLFNNLYIHVHTFFYLNYHLQIHSNLDFHIKHYLFYQTTHYHLSFFYPHFHHACDDQDFDHNFDQHLHLDPFHYHCNHHPSLNFDFHLDGD</sequence>
<dbReference type="EMBL" id="JAPQKL010000005">
    <property type="protein sequence ID" value="KAJ5129594.1"/>
    <property type="molecule type" value="Genomic_DNA"/>
</dbReference>
<comment type="caution">
    <text evidence="4">The sequence shown here is derived from an EMBL/GenBank/DDBJ whole genome shotgun (WGS) entry which is preliminary data.</text>
</comment>
<reference evidence="4" key="1">
    <citation type="submission" date="2022-11" db="EMBL/GenBank/DDBJ databases">
        <authorList>
            <person name="Petersen C."/>
        </authorList>
    </citation>
    <scope>NUCLEOTIDE SEQUENCE</scope>
    <source>
        <strain evidence="4">IBT 22155</strain>
    </source>
</reference>
<keyword evidence="5" id="KW-1185">Reference proteome</keyword>
<dbReference type="RefSeq" id="XP_056519973.1">
    <property type="nucleotide sequence ID" value="XM_056666377.1"/>
</dbReference>
<gene>
    <name evidence="4" type="ORF">N7515_005633</name>
</gene>
<protein>
    <recommendedName>
        <fullName evidence="3">Yeast cell wall synthesis Kre9/Knh1-like N-terminal domain-containing protein</fullName>
    </recommendedName>
</protein>
<evidence type="ECO:0000256" key="2">
    <source>
        <dbReference type="SAM" id="SignalP"/>
    </source>
</evidence>
<dbReference type="Proteomes" id="UP001149079">
    <property type="component" value="Unassembled WGS sequence"/>
</dbReference>
<name>A0A9W9GUQ3_9EURO</name>
<feature type="domain" description="Yeast cell wall synthesis Kre9/Knh1-like N-terminal" evidence="3">
    <location>
        <begin position="22"/>
        <end position="113"/>
    </location>
</feature>
<evidence type="ECO:0000313" key="4">
    <source>
        <dbReference type="EMBL" id="KAJ5129594.1"/>
    </source>
</evidence>
<keyword evidence="1 2" id="KW-0732">Signal</keyword>
<evidence type="ECO:0000313" key="5">
    <source>
        <dbReference type="Proteomes" id="UP001149079"/>
    </source>
</evidence>
<feature type="chain" id="PRO_5040730849" description="Yeast cell wall synthesis Kre9/Knh1-like N-terminal domain-containing protein" evidence="2">
    <location>
        <begin position="18"/>
        <end position="317"/>
    </location>
</feature>
<dbReference type="Pfam" id="PF10342">
    <property type="entry name" value="Kre9_KNH"/>
    <property type="match status" value="1"/>
</dbReference>
<proteinExistence type="predicted"/>
<dbReference type="PANTHER" id="PTHR35185:SF1">
    <property type="entry name" value="UPF0619 GPI-ANCHORED MEMBRANE PROTEIN C1322.10"/>
    <property type="match status" value="1"/>
</dbReference>
<evidence type="ECO:0000259" key="3">
    <source>
        <dbReference type="Pfam" id="PF10342"/>
    </source>
</evidence>
<reference evidence="4" key="2">
    <citation type="journal article" date="2023" name="IMA Fungus">
        <title>Comparative genomic study of the Penicillium genus elucidates a diverse pangenome and 15 lateral gene transfer events.</title>
        <authorList>
            <person name="Petersen C."/>
            <person name="Sorensen T."/>
            <person name="Nielsen M.R."/>
            <person name="Sondergaard T.E."/>
            <person name="Sorensen J.L."/>
            <person name="Fitzpatrick D.A."/>
            <person name="Frisvad J.C."/>
            <person name="Nielsen K.L."/>
        </authorList>
    </citation>
    <scope>NUCLEOTIDE SEQUENCE</scope>
    <source>
        <strain evidence="4">IBT 22155</strain>
    </source>
</reference>
<accession>A0A9W9GUQ3</accession>
<dbReference type="InterPro" id="IPR052479">
    <property type="entry name" value="GPI-anchor_Adhesion_Reg"/>
</dbReference>
<dbReference type="PANTHER" id="PTHR35185">
    <property type="entry name" value="SERINE/THREONINE-RICH PROTEIN ADG2-RELATED"/>
    <property type="match status" value="1"/>
</dbReference>
<dbReference type="InterPro" id="IPR018466">
    <property type="entry name" value="Kre9/Knh1-like_N"/>
</dbReference>